<name>A0A1H7AA98_9FIRM</name>
<dbReference type="InterPro" id="IPR008258">
    <property type="entry name" value="Transglycosylase_SLT_dom_1"/>
</dbReference>
<evidence type="ECO:0000313" key="4">
    <source>
        <dbReference type="EMBL" id="SEJ62583.1"/>
    </source>
</evidence>
<protein>
    <submittedName>
        <fullName evidence="4">Transglycosylase SLT domain-containing protein</fullName>
    </submittedName>
</protein>
<dbReference type="EMBL" id="FNZK01000012">
    <property type="protein sequence ID" value="SEJ62583.1"/>
    <property type="molecule type" value="Genomic_DNA"/>
</dbReference>
<keyword evidence="5" id="KW-1185">Reference proteome</keyword>
<evidence type="ECO:0000313" key="5">
    <source>
        <dbReference type="Proteomes" id="UP000199662"/>
    </source>
</evidence>
<dbReference type="PANTHER" id="PTHR37423">
    <property type="entry name" value="SOLUBLE LYTIC MUREIN TRANSGLYCOSYLASE-RELATED"/>
    <property type="match status" value="1"/>
</dbReference>
<dbReference type="Proteomes" id="UP000199662">
    <property type="component" value="Unassembled WGS sequence"/>
</dbReference>
<feature type="compositionally biased region" description="Polar residues" evidence="2">
    <location>
        <begin position="51"/>
        <end position="66"/>
    </location>
</feature>
<dbReference type="SUPFAM" id="SSF53955">
    <property type="entry name" value="Lysozyme-like"/>
    <property type="match status" value="1"/>
</dbReference>
<dbReference type="Pfam" id="PF01464">
    <property type="entry name" value="SLT"/>
    <property type="match status" value="1"/>
</dbReference>
<dbReference type="InterPro" id="IPR000189">
    <property type="entry name" value="Transglyc_AS"/>
</dbReference>
<evidence type="ECO:0000256" key="2">
    <source>
        <dbReference type="SAM" id="MobiDB-lite"/>
    </source>
</evidence>
<dbReference type="PANTHER" id="PTHR37423:SF2">
    <property type="entry name" value="MEMBRANE-BOUND LYTIC MUREIN TRANSGLYCOSYLASE C"/>
    <property type="match status" value="1"/>
</dbReference>
<dbReference type="GO" id="GO:0008933">
    <property type="term" value="F:peptidoglycan lytic transglycosylase activity"/>
    <property type="evidence" value="ECO:0007669"/>
    <property type="project" value="InterPro"/>
</dbReference>
<feature type="domain" description="Transglycosylase SLT" evidence="3">
    <location>
        <begin position="75"/>
        <end position="179"/>
    </location>
</feature>
<dbReference type="STRING" id="84035.SAMN05660742_11236"/>
<dbReference type="GO" id="GO:0000270">
    <property type="term" value="P:peptidoglycan metabolic process"/>
    <property type="evidence" value="ECO:0007669"/>
    <property type="project" value="InterPro"/>
</dbReference>
<dbReference type="Gene3D" id="1.10.530.10">
    <property type="match status" value="1"/>
</dbReference>
<evidence type="ECO:0000256" key="1">
    <source>
        <dbReference type="ARBA" id="ARBA00007734"/>
    </source>
</evidence>
<accession>A0A1H7AA98</accession>
<reference evidence="4 5" key="1">
    <citation type="submission" date="2016-10" db="EMBL/GenBank/DDBJ databases">
        <authorList>
            <person name="de Groot N.N."/>
        </authorList>
    </citation>
    <scope>NUCLEOTIDE SEQUENCE [LARGE SCALE GENOMIC DNA]</scope>
    <source>
        <strain evidence="4 5">DSM 2179</strain>
    </source>
</reference>
<dbReference type="CDD" id="cd00254">
    <property type="entry name" value="LT-like"/>
    <property type="match status" value="1"/>
</dbReference>
<comment type="similarity">
    <text evidence="1">Belongs to the transglycosylase Slt family.</text>
</comment>
<evidence type="ECO:0000259" key="3">
    <source>
        <dbReference type="Pfam" id="PF01464"/>
    </source>
</evidence>
<dbReference type="PROSITE" id="PS00922">
    <property type="entry name" value="TRANSGLYCOSYLASE"/>
    <property type="match status" value="1"/>
</dbReference>
<sequence length="192" mass="19860">MDMGSSGVTQIIQRIQNIQARFGSAAVGTANFSKLLESELQTKTGEFGGVVNSTTGKKNGSSGQLTSPGANISGLISASANKYGLDPKLVSAVAQAESGYRADAVSGSGAVGVMQLMPETAAELGVNNVYDPAQNIDGGAKYLKQMLTTFHGDVSKAVAAYNAGPQAVKNYNGVPPYAETQNYVSKVLDLYQ</sequence>
<proteinExistence type="inferred from homology"/>
<dbReference type="AlphaFoldDB" id="A0A1H7AA98"/>
<dbReference type="InterPro" id="IPR023346">
    <property type="entry name" value="Lysozyme-like_dom_sf"/>
</dbReference>
<gene>
    <name evidence="4" type="ORF">SAMN05660742_11236</name>
</gene>
<organism evidence="4 5">
    <name type="scientific">Propionispira arboris</name>
    <dbReference type="NCBI Taxonomy" id="84035"/>
    <lineage>
        <taxon>Bacteria</taxon>
        <taxon>Bacillati</taxon>
        <taxon>Bacillota</taxon>
        <taxon>Negativicutes</taxon>
        <taxon>Selenomonadales</taxon>
        <taxon>Selenomonadaceae</taxon>
        <taxon>Propionispira</taxon>
    </lineage>
</organism>
<feature type="region of interest" description="Disordered" evidence="2">
    <location>
        <begin position="46"/>
        <end position="66"/>
    </location>
</feature>
<dbReference type="GO" id="GO:0016020">
    <property type="term" value="C:membrane"/>
    <property type="evidence" value="ECO:0007669"/>
    <property type="project" value="InterPro"/>
</dbReference>